<feature type="transmembrane region" description="Helical" evidence="8">
    <location>
        <begin position="92"/>
        <end position="113"/>
    </location>
</feature>
<evidence type="ECO:0000256" key="8">
    <source>
        <dbReference type="RuleBase" id="RU363060"/>
    </source>
</evidence>
<dbReference type="NCBIfam" id="NF005124">
    <property type="entry name" value="PRK06558.1"/>
    <property type="match status" value="1"/>
</dbReference>
<evidence type="ECO:0000256" key="3">
    <source>
        <dbReference type="ARBA" id="ARBA00022448"/>
    </source>
</evidence>
<feature type="transmembrane region" description="Helical" evidence="8">
    <location>
        <begin position="133"/>
        <end position="155"/>
    </location>
</feature>
<keyword evidence="6 8" id="KW-0406">Ion transport</keyword>
<comment type="caution">
    <text evidence="10">The sequence shown here is derived from an EMBL/GenBank/DDBJ whole genome shotgun (WGS) entry which is preliminary data.</text>
</comment>
<dbReference type="InterPro" id="IPR035921">
    <property type="entry name" value="F/V-ATP_Csub_sf"/>
</dbReference>
<dbReference type="PRINTS" id="PR00122">
    <property type="entry name" value="VACATPASE"/>
</dbReference>
<comment type="subcellular location">
    <subcellularLocation>
        <location evidence="1">Membrane</location>
        <topology evidence="1">Multi-pass membrane protein</topology>
    </subcellularLocation>
</comment>
<dbReference type="CDD" id="cd18180">
    <property type="entry name" value="ATP-synt_Vo_Ao_c_NTPK_rpt2"/>
    <property type="match status" value="1"/>
</dbReference>
<dbReference type="SUPFAM" id="SSF81333">
    <property type="entry name" value="F1F0 ATP synthase subunit C"/>
    <property type="match status" value="2"/>
</dbReference>
<dbReference type="GO" id="GO:0033179">
    <property type="term" value="C:proton-transporting V-type ATPase, V0 domain"/>
    <property type="evidence" value="ECO:0007669"/>
    <property type="project" value="InterPro"/>
</dbReference>
<evidence type="ECO:0000259" key="9">
    <source>
        <dbReference type="Pfam" id="PF00137"/>
    </source>
</evidence>
<evidence type="ECO:0000256" key="1">
    <source>
        <dbReference type="ARBA" id="ARBA00004141"/>
    </source>
</evidence>
<keyword evidence="4 8" id="KW-0812">Transmembrane</keyword>
<evidence type="ECO:0000256" key="7">
    <source>
        <dbReference type="ARBA" id="ARBA00023136"/>
    </source>
</evidence>
<feature type="transmembrane region" description="Helical" evidence="8">
    <location>
        <begin position="61"/>
        <end position="80"/>
    </location>
</feature>
<keyword evidence="3 8" id="KW-0813">Transport</keyword>
<evidence type="ECO:0000256" key="5">
    <source>
        <dbReference type="ARBA" id="ARBA00022989"/>
    </source>
</evidence>
<proteinExistence type="inferred from homology"/>
<organism evidence="10 11">
    <name type="scientific">Candidatus Nomurabacteria bacterium CG1_02_47_685</name>
    <dbReference type="NCBI Taxonomy" id="1805282"/>
    <lineage>
        <taxon>Bacteria</taxon>
        <taxon>Candidatus Nomuraibacteriota</taxon>
    </lineage>
</organism>
<evidence type="ECO:0000313" key="11">
    <source>
        <dbReference type="Proteomes" id="UP000183206"/>
    </source>
</evidence>
<evidence type="ECO:0000313" key="10">
    <source>
        <dbReference type="EMBL" id="OIO32919.1"/>
    </source>
</evidence>
<dbReference type="AlphaFoldDB" id="A0A1J4VFJ5"/>
<dbReference type="GO" id="GO:0046961">
    <property type="term" value="F:proton-transporting ATPase activity, rotational mechanism"/>
    <property type="evidence" value="ECO:0007669"/>
    <property type="project" value="InterPro"/>
</dbReference>
<dbReference type="Gene3D" id="1.20.120.610">
    <property type="entry name" value="lithium bound rotor ring of v- atpase"/>
    <property type="match status" value="1"/>
</dbReference>
<feature type="domain" description="V-ATPase proteolipid subunit C-like" evidence="9">
    <location>
        <begin position="13"/>
        <end position="70"/>
    </location>
</feature>
<dbReference type="STRING" id="1805282.AUJ44_01260"/>
<dbReference type="EMBL" id="MNVO01000024">
    <property type="protein sequence ID" value="OIO32919.1"/>
    <property type="molecule type" value="Genomic_DNA"/>
</dbReference>
<evidence type="ECO:0000256" key="6">
    <source>
        <dbReference type="ARBA" id="ARBA00023065"/>
    </source>
</evidence>
<gene>
    <name evidence="10" type="ORF">AUJ44_01260</name>
</gene>
<dbReference type="Proteomes" id="UP000183206">
    <property type="component" value="Unassembled WGS sequence"/>
</dbReference>
<comment type="similarity">
    <text evidence="2 8">Belongs to the V-ATPase proteolipid subunit family.</text>
</comment>
<evidence type="ECO:0000256" key="2">
    <source>
        <dbReference type="ARBA" id="ARBA00007296"/>
    </source>
</evidence>
<keyword evidence="7 8" id="KW-0472">Membrane</keyword>
<keyword evidence="5 8" id="KW-1133">Transmembrane helix</keyword>
<dbReference type="InterPro" id="IPR000245">
    <property type="entry name" value="ATPase_proteolipid_csu"/>
</dbReference>
<protein>
    <recommendedName>
        <fullName evidence="9">V-ATPase proteolipid subunit C-like domain-containing protein</fullName>
    </recommendedName>
</protein>
<dbReference type="CDD" id="cd18179">
    <property type="entry name" value="ATP-synt_Vo_Ao_c_NTPK_rpt1"/>
    <property type="match status" value="1"/>
</dbReference>
<accession>A0A1J4VFJ5</accession>
<dbReference type="Pfam" id="PF00137">
    <property type="entry name" value="ATP-synt_C"/>
    <property type="match status" value="2"/>
</dbReference>
<sequence length="159" mass="16144">MELSLGVLLVFSGAAITALLGFIGSAIGMEQAGKAAAAVTAEKPELFGKVLLMQALPGSQGIYSLVGAFLVLNFSGILGAQEAVNISTSVGLQYLIAVLPLGVSAIFSALLQGRVAVAGISTIAKDGALTTKAMILAAMVETWAIFGMLISFILLTSVK</sequence>
<reference evidence="10 11" key="1">
    <citation type="journal article" date="2016" name="Environ. Microbiol.">
        <title>Genomic resolution of a cold subsurface aquifer community provides metabolic insights for novel microbes adapted to high CO concentrations.</title>
        <authorList>
            <person name="Probst A.J."/>
            <person name="Castelle C.J."/>
            <person name="Singh A."/>
            <person name="Brown C.T."/>
            <person name="Anantharaman K."/>
            <person name="Sharon I."/>
            <person name="Hug L.A."/>
            <person name="Burstein D."/>
            <person name="Emerson J.B."/>
            <person name="Thomas B.C."/>
            <person name="Banfield J.F."/>
        </authorList>
    </citation>
    <scope>NUCLEOTIDE SEQUENCE [LARGE SCALE GENOMIC DNA]</scope>
    <source>
        <strain evidence="10">CG1_02_47_685</strain>
    </source>
</reference>
<evidence type="ECO:0000256" key="4">
    <source>
        <dbReference type="ARBA" id="ARBA00022692"/>
    </source>
</evidence>
<feature type="domain" description="V-ATPase proteolipid subunit C-like" evidence="9">
    <location>
        <begin position="96"/>
        <end position="154"/>
    </location>
</feature>
<dbReference type="InterPro" id="IPR002379">
    <property type="entry name" value="ATPase_proteolipid_c-like_dom"/>
</dbReference>
<name>A0A1J4VFJ5_9BACT</name>